<sequence length="65" mass="7316">MARANPTPSGCPLKRRLKWRHTLRLQKHPRIRGPFCACSSWRPACSPCANRSGATRMRSARSGLL</sequence>
<evidence type="ECO:0000313" key="2">
    <source>
        <dbReference type="Proteomes" id="UP001221757"/>
    </source>
</evidence>
<dbReference type="EMBL" id="JARKIE010000061">
    <property type="protein sequence ID" value="KAJ7691038.1"/>
    <property type="molecule type" value="Genomic_DNA"/>
</dbReference>
<protein>
    <submittedName>
        <fullName evidence="1">Uncharacterized protein</fullName>
    </submittedName>
</protein>
<evidence type="ECO:0000313" key="1">
    <source>
        <dbReference type="EMBL" id="KAJ7691038.1"/>
    </source>
</evidence>
<proteinExistence type="predicted"/>
<name>A0AAD7DGD4_MYCRO</name>
<accession>A0AAD7DGD4</accession>
<dbReference type="Proteomes" id="UP001221757">
    <property type="component" value="Unassembled WGS sequence"/>
</dbReference>
<gene>
    <name evidence="1" type="ORF">B0H17DRAFT_1063929</name>
</gene>
<dbReference type="AlphaFoldDB" id="A0AAD7DGD4"/>
<organism evidence="1 2">
    <name type="scientific">Mycena rosella</name>
    <name type="common">Pink bonnet</name>
    <name type="synonym">Agaricus rosellus</name>
    <dbReference type="NCBI Taxonomy" id="1033263"/>
    <lineage>
        <taxon>Eukaryota</taxon>
        <taxon>Fungi</taxon>
        <taxon>Dikarya</taxon>
        <taxon>Basidiomycota</taxon>
        <taxon>Agaricomycotina</taxon>
        <taxon>Agaricomycetes</taxon>
        <taxon>Agaricomycetidae</taxon>
        <taxon>Agaricales</taxon>
        <taxon>Marasmiineae</taxon>
        <taxon>Mycenaceae</taxon>
        <taxon>Mycena</taxon>
    </lineage>
</organism>
<comment type="caution">
    <text evidence="1">The sequence shown here is derived from an EMBL/GenBank/DDBJ whole genome shotgun (WGS) entry which is preliminary data.</text>
</comment>
<keyword evidence="2" id="KW-1185">Reference proteome</keyword>
<reference evidence="1" key="1">
    <citation type="submission" date="2023-03" db="EMBL/GenBank/DDBJ databases">
        <title>Massive genome expansion in bonnet fungi (Mycena s.s.) driven by repeated elements and novel gene families across ecological guilds.</title>
        <authorList>
            <consortium name="Lawrence Berkeley National Laboratory"/>
            <person name="Harder C.B."/>
            <person name="Miyauchi S."/>
            <person name="Viragh M."/>
            <person name="Kuo A."/>
            <person name="Thoen E."/>
            <person name="Andreopoulos B."/>
            <person name="Lu D."/>
            <person name="Skrede I."/>
            <person name="Drula E."/>
            <person name="Henrissat B."/>
            <person name="Morin E."/>
            <person name="Kohler A."/>
            <person name="Barry K."/>
            <person name="LaButti K."/>
            <person name="Morin E."/>
            <person name="Salamov A."/>
            <person name="Lipzen A."/>
            <person name="Mereny Z."/>
            <person name="Hegedus B."/>
            <person name="Baldrian P."/>
            <person name="Stursova M."/>
            <person name="Weitz H."/>
            <person name="Taylor A."/>
            <person name="Grigoriev I.V."/>
            <person name="Nagy L.G."/>
            <person name="Martin F."/>
            <person name="Kauserud H."/>
        </authorList>
    </citation>
    <scope>NUCLEOTIDE SEQUENCE</scope>
    <source>
        <strain evidence="1">CBHHK067</strain>
    </source>
</reference>